<gene>
    <name evidence="2" type="ORF">C5Y96_12760</name>
</gene>
<evidence type="ECO:0000256" key="1">
    <source>
        <dbReference type="SAM" id="Phobius"/>
    </source>
</evidence>
<protein>
    <recommendedName>
        <fullName evidence="4">DUF2752 domain-containing protein</fullName>
    </recommendedName>
</protein>
<feature type="transmembrane region" description="Helical" evidence="1">
    <location>
        <begin position="131"/>
        <end position="147"/>
    </location>
</feature>
<evidence type="ECO:0000313" key="2">
    <source>
        <dbReference type="EMBL" id="PQO31211.1"/>
    </source>
</evidence>
<name>A0A2S8FGB9_9BACT</name>
<reference evidence="2 3" key="1">
    <citation type="submission" date="2018-02" db="EMBL/GenBank/DDBJ databases">
        <title>Comparative genomes isolates from brazilian mangrove.</title>
        <authorList>
            <person name="Araujo J.E."/>
            <person name="Taketani R.G."/>
            <person name="Silva M.C.P."/>
            <person name="Loureco M.V."/>
            <person name="Andreote F.D."/>
        </authorList>
    </citation>
    <scope>NUCLEOTIDE SEQUENCE [LARGE SCALE GENOMIC DNA]</scope>
    <source>
        <strain evidence="2 3">HEX-2 MGV</strain>
    </source>
</reference>
<keyword evidence="1" id="KW-0472">Membrane</keyword>
<keyword evidence="1" id="KW-1133">Transmembrane helix</keyword>
<sequence length="150" mass="16645">MSSSVVMPLEQDVPRPKWTFHIIMLSIAVTVTTLSFLLTTDGPTEVVIPWLNVPLPSTCSMQNMVGIDCPGCGLTRSFISLAHGKLDASLAFNPAGILIFGVVLFQIPYRIAQLWRLRRGQPAWNLNLPSLWIWGLIGVVLMGQWIVKFV</sequence>
<keyword evidence="1" id="KW-0812">Transmembrane</keyword>
<dbReference type="OrthoDB" id="9816182at2"/>
<evidence type="ECO:0008006" key="4">
    <source>
        <dbReference type="Google" id="ProtNLM"/>
    </source>
</evidence>
<dbReference type="RefSeq" id="WP_105353810.1">
    <property type="nucleotide sequence ID" value="NZ_PUIA01000037.1"/>
</dbReference>
<comment type="caution">
    <text evidence="2">The sequence shown here is derived from an EMBL/GenBank/DDBJ whole genome shotgun (WGS) entry which is preliminary data.</text>
</comment>
<organism evidence="2 3">
    <name type="scientific">Blastopirellula marina</name>
    <dbReference type="NCBI Taxonomy" id="124"/>
    <lineage>
        <taxon>Bacteria</taxon>
        <taxon>Pseudomonadati</taxon>
        <taxon>Planctomycetota</taxon>
        <taxon>Planctomycetia</taxon>
        <taxon>Pirellulales</taxon>
        <taxon>Pirellulaceae</taxon>
        <taxon>Blastopirellula</taxon>
    </lineage>
</organism>
<dbReference type="AlphaFoldDB" id="A0A2S8FGB9"/>
<accession>A0A2S8FGB9</accession>
<proteinExistence type="predicted"/>
<evidence type="ECO:0000313" key="3">
    <source>
        <dbReference type="Proteomes" id="UP000240009"/>
    </source>
</evidence>
<feature type="transmembrane region" description="Helical" evidence="1">
    <location>
        <begin position="90"/>
        <end position="111"/>
    </location>
</feature>
<dbReference type="Pfam" id="PF10825">
    <property type="entry name" value="DUF2752"/>
    <property type="match status" value="1"/>
</dbReference>
<dbReference type="EMBL" id="PUIA01000037">
    <property type="protein sequence ID" value="PQO31211.1"/>
    <property type="molecule type" value="Genomic_DNA"/>
</dbReference>
<feature type="transmembrane region" description="Helical" evidence="1">
    <location>
        <begin position="20"/>
        <end position="38"/>
    </location>
</feature>
<dbReference type="Proteomes" id="UP000240009">
    <property type="component" value="Unassembled WGS sequence"/>
</dbReference>
<dbReference type="InterPro" id="IPR021215">
    <property type="entry name" value="DUF2752"/>
</dbReference>